<evidence type="ECO:0000313" key="2">
    <source>
        <dbReference type="Proteomes" id="UP000245021"/>
    </source>
</evidence>
<sequence>MFRGTIFGPNNQNEVADKENAIFLLRVVLGAKKGPGELFCLNTQILRQVLA</sequence>
<name>A0A2R5HGG2_9LACT</name>
<proteinExistence type="predicted"/>
<reference evidence="1 2" key="1">
    <citation type="journal article" date="2018" name="Genome Announc.">
        <title>Draft Genome Sequence of Lactococcus sp. Strain NtB2 (JCM 32569), Isolated from the Gut of the Higher Termite Nasutitermes takasagoensis.</title>
        <authorList>
            <person name="Noda S."/>
            <person name="Aihara C."/>
            <person name="Yuki M."/>
            <person name="Ohkuma M."/>
        </authorList>
    </citation>
    <scope>NUCLEOTIDE SEQUENCE [LARGE SCALE GENOMIC DNA]</scope>
    <source>
        <strain evidence="1 2">NtB2</strain>
    </source>
</reference>
<organism evidence="1 2">
    <name type="scientific">Lactococcus termiticola</name>
    <dbReference type="NCBI Taxonomy" id="2169526"/>
    <lineage>
        <taxon>Bacteria</taxon>
        <taxon>Bacillati</taxon>
        <taxon>Bacillota</taxon>
        <taxon>Bacilli</taxon>
        <taxon>Lactobacillales</taxon>
        <taxon>Streptococcaceae</taxon>
        <taxon>Lactococcus</taxon>
    </lineage>
</organism>
<evidence type="ECO:0000313" key="1">
    <source>
        <dbReference type="EMBL" id="GBG97147.1"/>
    </source>
</evidence>
<protein>
    <submittedName>
        <fullName evidence="1">Uncharacterized protein</fullName>
    </submittedName>
</protein>
<dbReference type="EMBL" id="BFFO01000007">
    <property type="protein sequence ID" value="GBG97147.1"/>
    <property type="molecule type" value="Genomic_DNA"/>
</dbReference>
<keyword evidence="2" id="KW-1185">Reference proteome</keyword>
<accession>A0A2R5HGG2</accession>
<dbReference type="Proteomes" id="UP000245021">
    <property type="component" value="Unassembled WGS sequence"/>
</dbReference>
<gene>
    <name evidence="1" type="ORF">NtB2_01284</name>
</gene>
<comment type="caution">
    <text evidence="1">The sequence shown here is derived from an EMBL/GenBank/DDBJ whole genome shotgun (WGS) entry which is preliminary data.</text>
</comment>
<dbReference type="AlphaFoldDB" id="A0A2R5HGG2"/>